<gene>
    <name evidence="3" type="primary">ABSGL_14159.1 scaffold 14385</name>
</gene>
<organism evidence="3">
    <name type="scientific">Absidia glauca</name>
    <name type="common">Pin mould</name>
    <dbReference type="NCBI Taxonomy" id="4829"/>
    <lineage>
        <taxon>Eukaryota</taxon>
        <taxon>Fungi</taxon>
        <taxon>Fungi incertae sedis</taxon>
        <taxon>Mucoromycota</taxon>
        <taxon>Mucoromycotina</taxon>
        <taxon>Mucoromycetes</taxon>
        <taxon>Mucorales</taxon>
        <taxon>Cunninghamellaceae</taxon>
        <taxon>Absidia</taxon>
    </lineage>
</organism>
<dbReference type="InParanoid" id="A0A163K6H7"/>
<feature type="compositionally biased region" description="Polar residues" evidence="1">
    <location>
        <begin position="274"/>
        <end position="284"/>
    </location>
</feature>
<feature type="compositionally biased region" description="Low complexity" evidence="1">
    <location>
        <begin position="363"/>
        <end position="374"/>
    </location>
</feature>
<evidence type="ECO:0000256" key="1">
    <source>
        <dbReference type="SAM" id="MobiDB-lite"/>
    </source>
</evidence>
<protein>
    <submittedName>
        <fullName evidence="3">Uncharacterized protein</fullName>
    </submittedName>
</protein>
<evidence type="ECO:0000313" key="4">
    <source>
        <dbReference type="Proteomes" id="UP000078561"/>
    </source>
</evidence>
<feature type="compositionally biased region" description="Basic and acidic residues" evidence="1">
    <location>
        <begin position="214"/>
        <end position="233"/>
    </location>
</feature>
<proteinExistence type="predicted"/>
<accession>A0A163K6H7</accession>
<feature type="region of interest" description="Disordered" evidence="1">
    <location>
        <begin position="56"/>
        <end position="119"/>
    </location>
</feature>
<sequence length="374" mass="37838">MMLQRSILAVLLVATWCQSLTSASRLPTDALTGTGLSGATAPATAALTGVTEKLALKRDNGADMEGSSSDGTDTDGTGNDGTDADGGQGDDLGATDDLSAQSGKGIAMNSGRQNGGTLGSLESTVVNALKRRDTGAAGGNKVAEEQSAPGHTSVALLNLRRRDGGGGVDTATSKLEADQAVNEMLQATHGDAVTEMLGSSFDSTGMGGSSQSDLSRRKLKDDTGSNGDSDRQKTAPSGGHTDVSLVSLRRRDAGLVGGGGDLSSGFFGGGGEQASKQAGSTVSLVNLRRRSPDKVVDADEGSNAPPGDDGITIDVDEGLTGDSTDANVGGLKVRRLSRRRVSRFSRRSGNNNANQLPPQEKTSSGGSSVSLVNL</sequence>
<dbReference type="AlphaFoldDB" id="A0A163K6H7"/>
<dbReference type="Proteomes" id="UP000078561">
    <property type="component" value="Unassembled WGS sequence"/>
</dbReference>
<feature type="region of interest" description="Disordered" evidence="1">
    <location>
        <begin position="271"/>
        <end position="374"/>
    </location>
</feature>
<feature type="signal peptide" evidence="2">
    <location>
        <begin position="1"/>
        <end position="23"/>
    </location>
</feature>
<feature type="compositionally biased region" description="Low complexity" evidence="1">
    <location>
        <begin position="70"/>
        <end position="81"/>
    </location>
</feature>
<feature type="compositionally biased region" description="Polar residues" evidence="1">
    <location>
        <begin position="349"/>
        <end position="362"/>
    </location>
</feature>
<keyword evidence="2" id="KW-0732">Signal</keyword>
<evidence type="ECO:0000313" key="3">
    <source>
        <dbReference type="EMBL" id="SAM08496.1"/>
    </source>
</evidence>
<feature type="chain" id="PRO_5007843563" evidence="2">
    <location>
        <begin position="24"/>
        <end position="374"/>
    </location>
</feature>
<feature type="region of interest" description="Disordered" evidence="1">
    <location>
        <begin position="197"/>
        <end position="246"/>
    </location>
</feature>
<reference evidence="3" key="1">
    <citation type="submission" date="2016-04" db="EMBL/GenBank/DDBJ databases">
        <authorList>
            <person name="Evans L.H."/>
            <person name="Alamgir A."/>
            <person name="Owens N."/>
            <person name="Weber N.D."/>
            <person name="Virtaneva K."/>
            <person name="Barbian K."/>
            <person name="Babar A."/>
            <person name="Rosenke K."/>
        </authorList>
    </citation>
    <scope>NUCLEOTIDE SEQUENCE [LARGE SCALE GENOMIC DNA]</scope>
    <source>
        <strain evidence="3">CBS 101.48</strain>
    </source>
</reference>
<feature type="compositionally biased region" description="Basic residues" evidence="1">
    <location>
        <begin position="332"/>
        <end position="346"/>
    </location>
</feature>
<name>A0A163K6H7_ABSGL</name>
<dbReference type="EMBL" id="LT554895">
    <property type="protein sequence ID" value="SAM08496.1"/>
    <property type="molecule type" value="Genomic_DNA"/>
</dbReference>
<evidence type="ECO:0000256" key="2">
    <source>
        <dbReference type="SAM" id="SignalP"/>
    </source>
</evidence>
<keyword evidence="4" id="KW-1185">Reference proteome</keyword>